<sequence>MENDQDIRRRHVCTLYWVLFGNDIDHKKQHRHFNIKNRKQCETYIKTLNDLHKASGTMNGPMSREEAITKMKNIEKRSTEFIAMRHANHLLSKDTDNPDLKEAQKQAATKHSEVKKYSNKYRLAMANGKSLDAMDRYKCAETSAIHQIVNHETMTRQYAHIKATLKDPRTGALDKIVVPQPTKTTDKDPDKITWCPVVEPKDIEDVLFRQNHRHLLQSIVSIFARGPISKLLGEDCCNAKDIFAMLKNIDIARIAKEYGHLEDATTLLLKEMRRRMDEGGKPVVMNWKFGKDEFRAAFSKARNNTAPGFSGLPMTYWKANCEDDKLCEIYAALSETSFKEGFTYDRWLKSIQAMLQKKDLPYYMKLRIIELFELDYNAVLKSLFGKVFVRFEQSQGFQNCESYGAVQGRSAHQALNSALIVYEHSRVTATPMTASPQDATGCFDLIRPEQTGIIQQAKGMNKEATECNIKVLHNMERHICTAGGITERSLKFSKRYSNYGGIGQGSGNGPQHGNDTNGINKDILAQETQSNEFKHPNGVDSISRDGNAFIDDIIHFVMLTCNCSIASVQTITCKLQLWQNLLNASGRDLTIDKCVIVFLLYKTIFSKEKKMVVLKLVDESHLTRRLRESILGELVQKKVKDI</sequence>
<reference evidence="1 2" key="1">
    <citation type="journal article" date="2021" name="Sci. Rep.">
        <title>The genome of the diatom Chaetoceros tenuissimus carries an ancient integrated fragment of an extant virus.</title>
        <authorList>
            <person name="Hongo Y."/>
            <person name="Kimura K."/>
            <person name="Takaki Y."/>
            <person name="Yoshida Y."/>
            <person name="Baba S."/>
            <person name="Kobayashi G."/>
            <person name="Nagasaki K."/>
            <person name="Hano T."/>
            <person name="Tomaru Y."/>
        </authorList>
    </citation>
    <scope>NUCLEOTIDE SEQUENCE [LARGE SCALE GENOMIC DNA]</scope>
    <source>
        <strain evidence="1 2">NIES-3715</strain>
    </source>
</reference>
<comment type="caution">
    <text evidence="1">The sequence shown here is derived from an EMBL/GenBank/DDBJ whole genome shotgun (WGS) entry which is preliminary data.</text>
</comment>
<organism evidence="1 2">
    <name type="scientific">Chaetoceros tenuissimus</name>
    <dbReference type="NCBI Taxonomy" id="426638"/>
    <lineage>
        <taxon>Eukaryota</taxon>
        <taxon>Sar</taxon>
        <taxon>Stramenopiles</taxon>
        <taxon>Ochrophyta</taxon>
        <taxon>Bacillariophyta</taxon>
        <taxon>Coscinodiscophyceae</taxon>
        <taxon>Chaetocerotophycidae</taxon>
        <taxon>Chaetocerotales</taxon>
        <taxon>Chaetocerotaceae</taxon>
        <taxon>Chaetoceros</taxon>
    </lineage>
</organism>
<dbReference type="EMBL" id="BLLK01000040">
    <property type="protein sequence ID" value="GFH50470.1"/>
    <property type="molecule type" value="Genomic_DNA"/>
</dbReference>
<evidence type="ECO:0000313" key="1">
    <source>
        <dbReference type="EMBL" id="GFH50470.1"/>
    </source>
</evidence>
<dbReference type="AlphaFoldDB" id="A0AAD3CSW8"/>
<protein>
    <recommendedName>
        <fullName evidence="3">Reverse transcriptase domain-containing protein</fullName>
    </recommendedName>
</protein>
<name>A0AAD3CSW8_9STRA</name>
<proteinExistence type="predicted"/>
<evidence type="ECO:0008006" key="3">
    <source>
        <dbReference type="Google" id="ProtNLM"/>
    </source>
</evidence>
<accession>A0AAD3CSW8</accession>
<keyword evidence="2" id="KW-1185">Reference proteome</keyword>
<dbReference type="Proteomes" id="UP001054902">
    <property type="component" value="Unassembled WGS sequence"/>
</dbReference>
<gene>
    <name evidence="1" type="ORF">CTEN210_06946</name>
</gene>
<evidence type="ECO:0000313" key="2">
    <source>
        <dbReference type="Proteomes" id="UP001054902"/>
    </source>
</evidence>